<protein>
    <submittedName>
        <fullName evidence="6">ABC transporter ATP-binding protein</fullName>
    </submittedName>
</protein>
<dbReference type="InterPro" id="IPR003439">
    <property type="entry name" value="ABC_transporter-like_ATP-bd"/>
</dbReference>
<feature type="domain" description="ABC transporter" evidence="5">
    <location>
        <begin position="3"/>
        <end position="207"/>
    </location>
</feature>
<keyword evidence="1" id="KW-0677">Repeat</keyword>
<dbReference type="RefSeq" id="WP_096226522.1">
    <property type="nucleotide sequence ID" value="NZ_CP168029.1"/>
</dbReference>
<name>A0A423UI31_9ACTN</name>
<evidence type="ECO:0000259" key="5">
    <source>
        <dbReference type="PROSITE" id="PS50893"/>
    </source>
</evidence>
<dbReference type="InterPro" id="IPR017871">
    <property type="entry name" value="ABC_transporter-like_CS"/>
</dbReference>
<dbReference type="PROSITE" id="PS00211">
    <property type="entry name" value="ABC_TRANSPORTER_1"/>
    <property type="match status" value="1"/>
</dbReference>
<feature type="compositionally biased region" description="Basic and acidic residues" evidence="4">
    <location>
        <begin position="221"/>
        <end position="230"/>
    </location>
</feature>
<evidence type="ECO:0000256" key="4">
    <source>
        <dbReference type="SAM" id="MobiDB-lite"/>
    </source>
</evidence>
<dbReference type="EMBL" id="QIBW01000015">
    <property type="protein sequence ID" value="ROT88662.1"/>
    <property type="molecule type" value="Genomic_DNA"/>
</dbReference>
<dbReference type="SUPFAM" id="SSF52540">
    <property type="entry name" value="P-loop containing nucleoside triphosphate hydrolases"/>
    <property type="match status" value="2"/>
</dbReference>
<feature type="region of interest" description="Disordered" evidence="4">
    <location>
        <begin position="221"/>
        <end position="246"/>
    </location>
</feature>
<keyword evidence="2" id="KW-0547">Nucleotide-binding</keyword>
<dbReference type="InterPro" id="IPR003593">
    <property type="entry name" value="AAA+_ATPase"/>
</dbReference>
<accession>A0A423UI31</accession>
<dbReference type="Proteomes" id="UP000285258">
    <property type="component" value="Unassembled WGS sequence"/>
</dbReference>
<evidence type="ECO:0000256" key="1">
    <source>
        <dbReference type="ARBA" id="ARBA00022737"/>
    </source>
</evidence>
<proteinExistence type="predicted"/>
<dbReference type="GO" id="GO:0016887">
    <property type="term" value="F:ATP hydrolysis activity"/>
    <property type="evidence" value="ECO:0007669"/>
    <property type="project" value="InterPro"/>
</dbReference>
<reference evidence="7" key="1">
    <citation type="submission" date="2018-05" db="EMBL/GenBank/DDBJ databases">
        <title>Genome Sequencing of selected type strains of the family Eggerthellaceae.</title>
        <authorList>
            <person name="Danylec N."/>
            <person name="Stoll D.A."/>
            <person name="Doetsch A."/>
            <person name="Huch M."/>
        </authorList>
    </citation>
    <scope>NUCLEOTIDE SEQUENCE [LARGE SCALE GENOMIC DNA]</scope>
    <source>
        <strain evidence="7">DSM 27213</strain>
    </source>
</reference>
<evidence type="ECO:0000256" key="2">
    <source>
        <dbReference type="ARBA" id="ARBA00022741"/>
    </source>
</evidence>
<dbReference type="SMART" id="SM00382">
    <property type="entry name" value="AAA"/>
    <property type="match status" value="2"/>
</dbReference>
<sequence length="502" mass="54710">MFVSARHLTYTYDGADALALDDASAVFAPGWTGVVGPNGAGKSTLLKIVCGMLEPQKGSVSPQVAGSFCAQSTDVAPTGLEEFSYDYRPEAVRLRYLLGIDDAWLWRYDTLSHGECKRIQIACALAADPVLLALDEPTNHLDAETRELVARALAEYRGTGLLVSHDRALLDGLVSSCVFVDRGRAVTVPGTYSQAKEQLDLRRQTAVEERSHARRELARLKTESNRRDGVAARSAARRSARHLDRHDHDGRAKIKLAIYSGQDGKTGRLSSQMGKKVERAEKRMAEVRVAKVYEGALDLEAEPAARTVLVRCEAGSLTLGEGRMLHHPQLYVGNTDRIGLVGRNGAGKSTLLAEVLRQMPEEGMVYVPQEIGSDRARALLASVKALAPAERGRLLSIVARLDSPPARILEGDDLSPGEVRKLLLAQGLTGRPHLIVMDEPTNHLDIRSVEALQDVLADCPCALMLVSHDERFLDALTATRWVFDVGRAEGRGLGDTHVRVEL</sequence>
<gene>
    <name evidence="6" type="ORF">DMP12_11405</name>
</gene>
<organism evidence="6 7">
    <name type="scientific">Gordonibacter urolithinfaciens</name>
    <dbReference type="NCBI Taxonomy" id="1335613"/>
    <lineage>
        <taxon>Bacteria</taxon>
        <taxon>Bacillati</taxon>
        <taxon>Actinomycetota</taxon>
        <taxon>Coriobacteriia</taxon>
        <taxon>Eggerthellales</taxon>
        <taxon>Eggerthellaceae</taxon>
        <taxon>Gordonibacter</taxon>
    </lineage>
</organism>
<dbReference type="Pfam" id="PF00005">
    <property type="entry name" value="ABC_tran"/>
    <property type="match status" value="2"/>
</dbReference>
<dbReference type="PANTHER" id="PTHR19211">
    <property type="entry name" value="ATP-BINDING TRANSPORT PROTEIN-RELATED"/>
    <property type="match status" value="1"/>
</dbReference>
<dbReference type="Gene3D" id="3.40.50.300">
    <property type="entry name" value="P-loop containing nucleotide triphosphate hydrolases"/>
    <property type="match status" value="3"/>
</dbReference>
<dbReference type="GO" id="GO:0005524">
    <property type="term" value="F:ATP binding"/>
    <property type="evidence" value="ECO:0007669"/>
    <property type="project" value="UniProtKB-KW"/>
</dbReference>
<dbReference type="AlphaFoldDB" id="A0A423UI31"/>
<dbReference type="InterPro" id="IPR027417">
    <property type="entry name" value="P-loop_NTPase"/>
</dbReference>
<dbReference type="PROSITE" id="PS50893">
    <property type="entry name" value="ABC_TRANSPORTER_2"/>
    <property type="match status" value="1"/>
</dbReference>
<evidence type="ECO:0000313" key="7">
    <source>
        <dbReference type="Proteomes" id="UP000285258"/>
    </source>
</evidence>
<evidence type="ECO:0000256" key="3">
    <source>
        <dbReference type="ARBA" id="ARBA00022840"/>
    </source>
</evidence>
<dbReference type="InterPro" id="IPR050611">
    <property type="entry name" value="ABCF"/>
</dbReference>
<dbReference type="CDD" id="cd03221">
    <property type="entry name" value="ABCF_EF-3"/>
    <property type="match status" value="1"/>
</dbReference>
<comment type="caution">
    <text evidence="6">The sequence shown here is derived from an EMBL/GenBank/DDBJ whole genome shotgun (WGS) entry which is preliminary data.</text>
</comment>
<evidence type="ECO:0000313" key="6">
    <source>
        <dbReference type="EMBL" id="ROT88662.1"/>
    </source>
</evidence>
<keyword evidence="3 6" id="KW-0067">ATP-binding</keyword>